<dbReference type="InterPro" id="IPR013083">
    <property type="entry name" value="Znf_RING/FYVE/PHD"/>
</dbReference>
<gene>
    <name evidence="7" type="ORF">Din_029336</name>
</gene>
<dbReference type="AlphaFoldDB" id="A0A5B7AV22"/>
<proteinExistence type="predicted"/>
<dbReference type="SMART" id="SM00184">
    <property type="entry name" value="RING"/>
    <property type="match status" value="1"/>
</dbReference>
<keyword evidence="2 4" id="KW-0863">Zinc-finger</keyword>
<keyword evidence="3" id="KW-0862">Zinc</keyword>
<accession>A0A5B7AV22</accession>
<keyword evidence="7" id="KW-0012">Acyltransferase</keyword>
<reference evidence="7" key="1">
    <citation type="submission" date="2019-08" db="EMBL/GenBank/DDBJ databases">
        <title>Reference gene set and small RNA set construction with multiple tissues from Davidia involucrata Baill.</title>
        <authorList>
            <person name="Yang H."/>
            <person name="Zhou C."/>
            <person name="Li G."/>
            <person name="Wang J."/>
            <person name="Gao P."/>
            <person name="Wang M."/>
            <person name="Wang R."/>
            <person name="Zhao Y."/>
        </authorList>
    </citation>
    <scope>NUCLEOTIDE SEQUENCE</scope>
    <source>
        <tissue evidence="7">Mixed with DoveR01_LX</tissue>
    </source>
</reference>
<feature type="compositionally biased region" description="Basic and acidic residues" evidence="5">
    <location>
        <begin position="46"/>
        <end position="60"/>
    </location>
</feature>
<evidence type="ECO:0000256" key="1">
    <source>
        <dbReference type="ARBA" id="ARBA00022723"/>
    </source>
</evidence>
<feature type="region of interest" description="Disordered" evidence="5">
    <location>
        <begin position="31"/>
        <end position="77"/>
    </location>
</feature>
<dbReference type="PANTHER" id="PTHR45931:SF3">
    <property type="entry name" value="RING ZINC FINGER-CONTAINING PROTEIN"/>
    <property type="match status" value="1"/>
</dbReference>
<keyword evidence="1" id="KW-0479">Metal-binding</keyword>
<dbReference type="GO" id="GO:0005634">
    <property type="term" value="C:nucleus"/>
    <property type="evidence" value="ECO:0007669"/>
    <property type="project" value="TreeGrafter"/>
</dbReference>
<dbReference type="GO" id="GO:0008270">
    <property type="term" value="F:zinc ion binding"/>
    <property type="evidence" value="ECO:0007669"/>
    <property type="project" value="UniProtKB-KW"/>
</dbReference>
<evidence type="ECO:0000256" key="2">
    <source>
        <dbReference type="ARBA" id="ARBA00022771"/>
    </source>
</evidence>
<dbReference type="CDD" id="cd16454">
    <property type="entry name" value="RING-H2_PA-TM-RING"/>
    <property type="match status" value="1"/>
</dbReference>
<evidence type="ECO:0000259" key="6">
    <source>
        <dbReference type="PROSITE" id="PS50089"/>
    </source>
</evidence>
<dbReference type="SUPFAM" id="SSF57850">
    <property type="entry name" value="RING/U-box"/>
    <property type="match status" value="1"/>
</dbReference>
<keyword evidence="7" id="KW-0808">Transferase</keyword>
<dbReference type="GO" id="GO:0061630">
    <property type="term" value="F:ubiquitin protein ligase activity"/>
    <property type="evidence" value="ECO:0007669"/>
    <property type="project" value="UniProtKB-EC"/>
</dbReference>
<dbReference type="InterPro" id="IPR051834">
    <property type="entry name" value="RING_finger_E3_ligase"/>
</dbReference>
<dbReference type="InterPro" id="IPR001841">
    <property type="entry name" value="Znf_RING"/>
</dbReference>
<dbReference type="GO" id="GO:0006511">
    <property type="term" value="P:ubiquitin-dependent protein catabolic process"/>
    <property type="evidence" value="ECO:0007669"/>
    <property type="project" value="TreeGrafter"/>
</dbReference>
<sequence>MTSASELFYNRRSRLGRNTVELELDSSLDRNFHHNSYSNRRQHNNTHRDRHDLDDCDPLRRSSYLRHPSHRPSYPEREAVRFDQASGQSASGNIVNSENFSSIRNRLRSNGNDRLPGAVLLARERLLERLRGVSLSGNRRSNRVSSGIINHDDFTFRNDFRLADAGDWETEISREWQAGGTPFIDSIIQTERLLVPEGTSKRPPGLTKEALDCLHLEVFSNTEDNDEGTISRASRECSICLESFLEGDELIRLPCGHRFHSCCLDPWIRSCGDCPYCRAGIVVTSYRAIKRT</sequence>
<evidence type="ECO:0000313" key="7">
    <source>
        <dbReference type="EMBL" id="MPA59895.1"/>
    </source>
</evidence>
<dbReference type="EMBL" id="GHES01029336">
    <property type="protein sequence ID" value="MPA59895.1"/>
    <property type="molecule type" value="Transcribed_RNA"/>
</dbReference>
<dbReference type="EC" id="2.3.2.27" evidence="7"/>
<name>A0A5B7AV22_DAVIN</name>
<dbReference type="PROSITE" id="PS50089">
    <property type="entry name" value="ZF_RING_2"/>
    <property type="match status" value="1"/>
</dbReference>
<evidence type="ECO:0000256" key="3">
    <source>
        <dbReference type="ARBA" id="ARBA00022833"/>
    </source>
</evidence>
<dbReference type="Gene3D" id="3.30.40.10">
    <property type="entry name" value="Zinc/RING finger domain, C3HC4 (zinc finger)"/>
    <property type="match status" value="1"/>
</dbReference>
<protein>
    <submittedName>
        <fullName evidence="7">Putative E3 ubiquitin-protein ligase RLIM</fullName>
        <ecNumber evidence="7">2.3.2.27</ecNumber>
    </submittedName>
</protein>
<evidence type="ECO:0000256" key="5">
    <source>
        <dbReference type="SAM" id="MobiDB-lite"/>
    </source>
</evidence>
<dbReference type="PANTHER" id="PTHR45931">
    <property type="entry name" value="SI:CH211-59O9.10"/>
    <property type="match status" value="1"/>
</dbReference>
<dbReference type="Pfam" id="PF13639">
    <property type="entry name" value="zf-RING_2"/>
    <property type="match status" value="1"/>
</dbReference>
<evidence type="ECO:0000256" key="4">
    <source>
        <dbReference type="PROSITE-ProRule" id="PRU00175"/>
    </source>
</evidence>
<feature type="domain" description="RING-type" evidence="6">
    <location>
        <begin position="237"/>
        <end position="278"/>
    </location>
</feature>
<organism evidence="7">
    <name type="scientific">Davidia involucrata</name>
    <name type="common">Dove tree</name>
    <dbReference type="NCBI Taxonomy" id="16924"/>
    <lineage>
        <taxon>Eukaryota</taxon>
        <taxon>Viridiplantae</taxon>
        <taxon>Streptophyta</taxon>
        <taxon>Embryophyta</taxon>
        <taxon>Tracheophyta</taxon>
        <taxon>Spermatophyta</taxon>
        <taxon>Magnoliopsida</taxon>
        <taxon>eudicotyledons</taxon>
        <taxon>Gunneridae</taxon>
        <taxon>Pentapetalae</taxon>
        <taxon>asterids</taxon>
        <taxon>Cornales</taxon>
        <taxon>Nyssaceae</taxon>
        <taxon>Davidia</taxon>
    </lineage>
</organism>